<keyword evidence="9 12" id="KW-0456">Lyase</keyword>
<keyword evidence="7 12" id="KW-0220">Diaminopimelate biosynthesis</keyword>
<dbReference type="GO" id="GO:0019877">
    <property type="term" value="P:diaminopimelate biosynthetic process"/>
    <property type="evidence" value="ECO:0007669"/>
    <property type="project" value="UniProtKB-UniRule"/>
</dbReference>
<dbReference type="GO" id="GO:0009089">
    <property type="term" value="P:lysine biosynthetic process via diaminopimelate"/>
    <property type="evidence" value="ECO:0007669"/>
    <property type="project" value="UniProtKB-UniRule"/>
</dbReference>
<feature type="binding site" evidence="12 15">
    <location>
        <position position="46"/>
    </location>
    <ligand>
        <name>pyruvate</name>
        <dbReference type="ChEBI" id="CHEBI:15361"/>
    </ligand>
</feature>
<comment type="catalytic activity">
    <reaction evidence="11 12">
        <text>L-aspartate 4-semialdehyde + pyruvate = (2S,4S)-4-hydroxy-2,3,4,5-tetrahydrodipicolinate + H2O + H(+)</text>
        <dbReference type="Rhea" id="RHEA:34171"/>
        <dbReference type="ChEBI" id="CHEBI:15361"/>
        <dbReference type="ChEBI" id="CHEBI:15377"/>
        <dbReference type="ChEBI" id="CHEBI:15378"/>
        <dbReference type="ChEBI" id="CHEBI:67139"/>
        <dbReference type="ChEBI" id="CHEBI:537519"/>
        <dbReference type="EC" id="4.3.3.7"/>
    </reaction>
</comment>
<keyword evidence="17" id="KW-1185">Reference proteome</keyword>
<dbReference type="InterPro" id="IPR005263">
    <property type="entry name" value="DapA"/>
</dbReference>
<dbReference type="Gene3D" id="3.20.20.70">
    <property type="entry name" value="Aldolase class I"/>
    <property type="match status" value="1"/>
</dbReference>
<dbReference type="InterPro" id="IPR002220">
    <property type="entry name" value="DapA-like"/>
</dbReference>
<dbReference type="HAMAP" id="MF_00418">
    <property type="entry name" value="DapA"/>
    <property type="match status" value="1"/>
</dbReference>
<feature type="active site" description="Schiff-base intermediate with substrate" evidence="12 14">
    <location>
        <position position="162"/>
    </location>
</feature>
<keyword evidence="5 12" id="KW-0963">Cytoplasm</keyword>
<feature type="active site" description="Proton donor/acceptor" evidence="12 14">
    <location>
        <position position="134"/>
    </location>
</feature>
<dbReference type="CDD" id="cd00950">
    <property type="entry name" value="DHDPS"/>
    <property type="match status" value="1"/>
</dbReference>
<name>A0A9X7J283_9FIRM</name>
<dbReference type="SUPFAM" id="SSF51569">
    <property type="entry name" value="Aldolase"/>
    <property type="match status" value="1"/>
</dbReference>
<evidence type="ECO:0000256" key="1">
    <source>
        <dbReference type="ARBA" id="ARBA00003294"/>
    </source>
</evidence>
<comment type="caution">
    <text evidence="16">The sequence shown here is derived from an EMBL/GenBank/DDBJ whole genome shotgun (WGS) entry which is preliminary data.</text>
</comment>
<evidence type="ECO:0000256" key="14">
    <source>
        <dbReference type="PIRSR" id="PIRSR001365-1"/>
    </source>
</evidence>
<keyword evidence="6 12" id="KW-0028">Amino-acid biosynthesis</keyword>
<feature type="site" description="Part of a proton relay during catalysis" evidence="12">
    <location>
        <position position="108"/>
    </location>
</feature>
<dbReference type="PRINTS" id="PR00146">
    <property type="entry name" value="DHPICSNTHASE"/>
</dbReference>
<dbReference type="PANTHER" id="PTHR12128">
    <property type="entry name" value="DIHYDRODIPICOLINATE SYNTHASE"/>
    <property type="match status" value="1"/>
</dbReference>
<feature type="site" description="Part of a proton relay during catalysis" evidence="12">
    <location>
        <position position="45"/>
    </location>
</feature>
<comment type="similarity">
    <text evidence="3 12 13">Belongs to the DapA family.</text>
</comment>
<evidence type="ECO:0000256" key="2">
    <source>
        <dbReference type="ARBA" id="ARBA00005120"/>
    </source>
</evidence>
<evidence type="ECO:0000256" key="13">
    <source>
        <dbReference type="PIRNR" id="PIRNR001365"/>
    </source>
</evidence>
<dbReference type="InterPro" id="IPR013785">
    <property type="entry name" value="Aldolase_TIM"/>
</dbReference>
<dbReference type="PANTHER" id="PTHR12128:SF66">
    <property type="entry name" value="4-HYDROXY-2-OXOGLUTARATE ALDOLASE, MITOCHONDRIAL"/>
    <property type="match status" value="1"/>
</dbReference>
<proteinExistence type="inferred from homology"/>
<dbReference type="Pfam" id="PF00701">
    <property type="entry name" value="DHDPS"/>
    <property type="match status" value="1"/>
</dbReference>
<accession>A0A9X7J283</accession>
<dbReference type="SMART" id="SM01130">
    <property type="entry name" value="DHDPS"/>
    <property type="match status" value="1"/>
</dbReference>
<dbReference type="PROSITE" id="PS00666">
    <property type="entry name" value="DHDPS_2"/>
    <property type="match status" value="1"/>
</dbReference>
<evidence type="ECO:0000256" key="10">
    <source>
        <dbReference type="ARBA" id="ARBA00023270"/>
    </source>
</evidence>
<keyword evidence="8 12" id="KW-0457">Lysine biosynthesis</keyword>
<comment type="pathway">
    <text evidence="2 12">Amino-acid biosynthesis; L-lysine biosynthesis via DAP pathway; (S)-tetrahydrodipicolinate from L-aspartate: step 3/4.</text>
</comment>
<comment type="function">
    <text evidence="1 12">Catalyzes the condensation of (S)-aspartate-beta-semialdehyde [(S)-ASA] and pyruvate to 4-hydroxy-tetrahydrodipicolinate (HTPA).</text>
</comment>
<evidence type="ECO:0000256" key="12">
    <source>
        <dbReference type="HAMAP-Rule" id="MF_00418"/>
    </source>
</evidence>
<dbReference type="RefSeq" id="WP_054936057.1">
    <property type="nucleotide sequence ID" value="NZ_PVXL01000047.1"/>
</dbReference>
<feature type="binding site" evidence="12 15">
    <location>
        <position position="204"/>
    </location>
    <ligand>
        <name>pyruvate</name>
        <dbReference type="ChEBI" id="CHEBI:15361"/>
    </ligand>
</feature>
<dbReference type="GO" id="GO:0008840">
    <property type="term" value="F:4-hydroxy-tetrahydrodipicolinate synthase activity"/>
    <property type="evidence" value="ECO:0007669"/>
    <property type="project" value="UniProtKB-UniRule"/>
</dbReference>
<dbReference type="AlphaFoldDB" id="A0A9X7J283"/>
<comment type="caution">
    <text evidence="12">Was originally thought to be a dihydrodipicolinate synthase (DHDPS), catalyzing the condensation of (S)-aspartate-beta-semialdehyde [(S)-ASA] and pyruvate to dihydrodipicolinate (DHDP). However, it was shown in E.coli that the product of the enzymatic reaction is not dihydrodipicolinate but in fact (4S)-4-hydroxy-2,3,4,5-tetrahydro-(2S)-dipicolinic acid (HTPA), and that the consecutive dehydration reaction leading to DHDP is not spontaneous but catalyzed by DapB.</text>
</comment>
<reference evidence="16 17" key="1">
    <citation type="submission" date="2018-03" db="EMBL/GenBank/DDBJ databases">
        <title>Genome sequence of Moorella stamsii DSM 26217.</title>
        <authorList>
            <person name="Poehlein A."/>
            <person name="Daniel R."/>
        </authorList>
    </citation>
    <scope>NUCLEOTIDE SEQUENCE [LARGE SCALE GENOMIC DNA]</scope>
    <source>
        <strain evidence="17">DSM 26217</strain>
    </source>
</reference>
<dbReference type="PROSITE" id="PS00665">
    <property type="entry name" value="DHDPS_1"/>
    <property type="match status" value="1"/>
</dbReference>
<keyword evidence="10 12" id="KW-0704">Schiff base</keyword>
<evidence type="ECO:0000256" key="6">
    <source>
        <dbReference type="ARBA" id="ARBA00022605"/>
    </source>
</evidence>
<evidence type="ECO:0000256" key="9">
    <source>
        <dbReference type="ARBA" id="ARBA00023239"/>
    </source>
</evidence>
<dbReference type="EMBL" id="PVXL01000047">
    <property type="protein sequence ID" value="PRR71995.1"/>
    <property type="molecule type" value="Genomic_DNA"/>
</dbReference>
<evidence type="ECO:0000256" key="11">
    <source>
        <dbReference type="ARBA" id="ARBA00047836"/>
    </source>
</evidence>
<evidence type="ECO:0000256" key="7">
    <source>
        <dbReference type="ARBA" id="ARBA00022915"/>
    </source>
</evidence>
<comment type="subcellular location">
    <subcellularLocation>
        <location evidence="12">Cytoplasm</location>
    </subcellularLocation>
</comment>
<dbReference type="GO" id="GO:0005829">
    <property type="term" value="C:cytosol"/>
    <property type="evidence" value="ECO:0007669"/>
    <property type="project" value="TreeGrafter"/>
</dbReference>
<dbReference type="PIRSF" id="PIRSF001365">
    <property type="entry name" value="DHDPS"/>
    <property type="match status" value="1"/>
</dbReference>
<dbReference type="NCBIfam" id="TIGR00674">
    <property type="entry name" value="dapA"/>
    <property type="match status" value="1"/>
</dbReference>
<dbReference type="InterPro" id="IPR020625">
    <property type="entry name" value="Schiff_base-form_aldolases_AS"/>
</dbReference>
<sequence>MPWGRILTAMVTPFTADGKLDLDGAKKLAAYLVDHGSDGLVVAGTTGESPALSHEEKIALFRAVKEAVGGRAAVIAGTGTNSTAASIELSREAETLGVDGLMLVVPYYNRPSQEGLYQHFRAIAEAVSLPIILYNIPSRTGRNMDAVTTLRLAEIKNIVAVKEASGDLDQATAIIREAPPDFLLYSGDDSLTLPLMAVGGYGIISVAAHLVGDKMQAMVRAFVSGDVAGAATLHRELFPLFKALFITSNPVPVKEALQMLGLPAGPVRLPLVGASPAEKEKIAAALKAAGILQAFDVAR</sequence>
<evidence type="ECO:0000256" key="15">
    <source>
        <dbReference type="PIRSR" id="PIRSR001365-2"/>
    </source>
</evidence>
<protein>
    <recommendedName>
        <fullName evidence="4 12">4-hydroxy-tetrahydrodipicolinate synthase</fullName>
        <shortName evidence="12">HTPA synthase</shortName>
        <ecNumber evidence="4 12">4.3.3.7</ecNumber>
    </recommendedName>
</protein>
<evidence type="ECO:0000313" key="17">
    <source>
        <dbReference type="Proteomes" id="UP000239430"/>
    </source>
</evidence>
<evidence type="ECO:0000313" key="16">
    <source>
        <dbReference type="EMBL" id="PRR71995.1"/>
    </source>
</evidence>
<gene>
    <name evidence="16" type="primary">dapA_4</name>
    <name evidence="12" type="synonym">dapA</name>
    <name evidence="16" type="ORF">MOST_21270</name>
</gene>
<organism evidence="16 17">
    <name type="scientific">Neomoorella stamsii</name>
    <dbReference type="NCBI Taxonomy" id="1266720"/>
    <lineage>
        <taxon>Bacteria</taxon>
        <taxon>Bacillati</taxon>
        <taxon>Bacillota</taxon>
        <taxon>Clostridia</taxon>
        <taxon>Neomoorellales</taxon>
        <taxon>Neomoorellaceae</taxon>
        <taxon>Neomoorella</taxon>
    </lineage>
</organism>
<evidence type="ECO:0000256" key="4">
    <source>
        <dbReference type="ARBA" id="ARBA00012086"/>
    </source>
</evidence>
<comment type="subunit">
    <text evidence="12">Homotetramer; dimer of dimers.</text>
</comment>
<dbReference type="Proteomes" id="UP000239430">
    <property type="component" value="Unassembled WGS sequence"/>
</dbReference>
<dbReference type="EC" id="4.3.3.7" evidence="4 12"/>
<evidence type="ECO:0000256" key="3">
    <source>
        <dbReference type="ARBA" id="ARBA00007592"/>
    </source>
</evidence>
<dbReference type="InterPro" id="IPR020624">
    <property type="entry name" value="Schiff_base-form_aldolases_CS"/>
</dbReference>
<evidence type="ECO:0000256" key="5">
    <source>
        <dbReference type="ARBA" id="ARBA00022490"/>
    </source>
</evidence>
<evidence type="ECO:0000256" key="8">
    <source>
        <dbReference type="ARBA" id="ARBA00023154"/>
    </source>
</evidence>